<dbReference type="SMART" id="SM00906">
    <property type="entry name" value="Fungal_trans"/>
    <property type="match status" value="1"/>
</dbReference>
<dbReference type="Pfam" id="PF04082">
    <property type="entry name" value="Fungal_trans"/>
    <property type="match status" value="1"/>
</dbReference>
<keyword evidence="7" id="KW-1185">Reference proteome</keyword>
<keyword evidence="2" id="KW-0479">Metal-binding</keyword>
<evidence type="ECO:0000313" key="7">
    <source>
        <dbReference type="Proteomes" id="UP000770015"/>
    </source>
</evidence>
<dbReference type="Proteomes" id="UP000770015">
    <property type="component" value="Unassembled WGS sequence"/>
</dbReference>
<dbReference type="InterPro" id="IPR007219">
    <property type="entry name" value="XnlR_reg_dom"/>
</dbReference>
<dbReference type="EMBL" id="JAGSXJ010000036">
    <property type="protein sequence ID" value="KAH6666523.1"/>
    <property type="molecule type" value="Genomic_DNA"/>
</dbReference>
<evidence type="ECO:0000313" key="6">
    <source>
        <dbReference type="EMBL" id="KAH6666523.1"/>
    </source>
</evidence>
<proteinExistence type="predicted"/>
<dbReference type="Pfam" id="PF00172">
    <property type="entry name" value="Zn_clus"/>
    <property type="match status" value="1"/>
</dbReference>
<evidence type="ECO:0000256" key="1">
    <source>
        <dbReference type="ARBA" id="ARBA00004123"/>
    </source>
</evidence>
<gene>
    <name evidence="6" type="ORF">F5X68DRAFT_143352</name>
</gene>
<dbReference type="OrthoDB" id="424974at2759"/>
<organism evidence="6 7">
    <name type="scientific">Plectosphaerella plurivora</name>
    <dbReference type="NCBI Taxonomy" id="936078"/>
    <lineage>
        <taxon>Eukaryota</taxon>
        <taxon>Fungi</taxon>
        <taxon>Dikarya</taxon>
        <taxon>Ascomycota</taxon>
        <taxon>Pezizomycotina</taxon>
        <taxon>Sordariomycetes</taxon>
        <taxon>Hypocreomycetidae</taxon>
        <taxon>Glomerellales</taxon>
        <taxon>Plectosphaerellaceae</taxon>
        <taxon>Plectosphaerella</taxon>
    </lineage>
</organism>
<dbReference type="GO" id="GO:0003677">
    <property type="term" value="F:DNA binding"/>
    <property type="evidence" value="ECO:0007669"/>
    <property type="project" value="InterPro"/>
</dbReference>
<sequence>MSGFASSTTPEAEPEPPSEQQHQPPGPTRRSHRSCHLCNRRKVRCDKRDPCGPCSRAGKQCVFPPPGEPIRRPRKTTMADVASRISNLEQTLVSARKDAAGPAPVPAQTGAWPFTASASPGPVQSAVPAHLKTSNPDTPRTPEGGQGNGVLVQRGSTSQFFNEILLSRVIEEDIQSVLDSPESRPPQPAVSTPFNPMGILSAPSLSHMPASFFPPKQAALRLWGIYLTYVESCCSLKIAHIPTMEIKIYGTIEDPASAPLENLALSYAVFFASILSRGEEEVVVLLGGTRTAWLTQTKMGFEQALAHADFLDKPTMTGLHAMAIYLAALLVTNRGKGNWILNGLAIRIAQSLGVQCNGERLGLSPFESEMRRRLWWHFVNRDGRGGEDYGLQSTYDHSQSRDITLPLNVEDADLYPEMTELPPERKNFTAMTFSLNLIEIANVSYRLANIAAAATPESPPSEELRLQIINDMRTRVNERLKHCNMVVPKQRQAMFVSTYVMRKVDLITRQQWACLRFPGDREAWATEDALKEAVSTLEYGMTVFLDEFLKPFSWASKAYPQYHVLMYVLWHLCVRPSGGGVDEAWETVDKVFEKQMWDNMREGFGLKSAVLDALYVKAKGIRDKTRMDGAAAGPAPAVEEGVPVTMVDGGDAAMSSSWPFGLGNTQGEGYDVLGEDGFPDWGALVRGLQMDAQNYSDILWQ</sequence>
<dbReference type="InterPro" id="IPR001138">
    <property type="entry name" value="Zn2Cys6_DnaBD"/>
</dbReference>
<protein>
    <submittedName>
        <fullName evidence="6">Fungal-specific transcription factor</fullName>
    </submittedName>
</protein>
<evidence type="ECO:0000259" key="5">
    <source>
        <dbReference type="PROSITE" id="PS50048"/>
    </source>
</evidence>
<dbReference type="GO" id="GO:0006351">
    <property type="term" value="P:DNA-templated transcription"/>
    <property type="evidence" value="ECO:0007669"/>
    <property type="project" value="InterPro"/>
</dbReference>
<dbReference type="PROSITE" id="PS50048">
    <property type="entry name" value="ZN2_CY6_FUNGAL_2"/>
    <property type="match status" value="1"/>
</dbReference>
<dbReference type="InterPro" id="IPR036864">
    <property type="entry name" value="Zn2-C6_fun-type_DNA-bd_sf"/>
</dbReference>
<dbReference type="SMART" id="SM00066">
    <property type="entry name" value="GAL4"/>
    <property type="match status" value="1"/>
</dbReference>
<dbReference type="Gene3D" id="4.10.240.10">
    <property type="entry name" value="Zn(2)-C6 fungal-type DNA-binding domain"/>
    <property type="match status" value="1"/>
</dbReference>
<dbReference type="InterPro" id="IPR050613">
    <property type="entry name" value="Sec_Metabolite_Reg"/>
</dbReference>
<evidence type="ECO:0000256" key="3">
    <source>
        <dbReference type="ARBA" id="ARBA00023242"/>
    </source>
</evidence>
<dbReference type="SUPFAM" id="SSF57701">
    <property type="entry name" value="Zn2/Cys6 DNA-binding domain"/>
    <property type="match status" value="1"/>
</dbReference>
<evidence type="ECO:0000256" key="2">
    <source>
        <dbReference type="ARBA" id="ARBA00022723"/>
    </source>
</evidence>
<accession>A0A9P8UZW6</accession>
<feature type="domain" description="Zn(2)-C6 fungal-type" evidence="5">
    <location>
        <begin position="34"/>
        <end position="63"/>
    </location>
</feature>
<name>A0A9P8UZW6_9PEZI</name>
<dbReference type="PANTHER" id="PTHR31001:SF57">
    <property type="entry name" value="ZN(II)2CYS6 TRANSCRIPTION FACTOR (EUROFUNG)"/>
    <property type="match status" value="1"/>
</dbReference>
<evidence type="ECO:0000256" key="4">
    <source>
        <dbReference type="SAM" id="MobiDB-lite"/>
    </source>
</evidence>
<comment type="caution">
    <text evidence="6">The sequence shown here is derived from an EMBL/GenBank/DDBJ whole genome shotgun (WGS) entry which is preliminary data.</text>
</comment>
<dbReference type="GO" id="GO:0008270">
    <property type="term" value="F:zinc ion binding"/>
    <property type="evidence" value="ECO:0007669"/>
    <property type="project" value="InterPro"/>
</dbReference>
<feature type="region of interest" description="Disordered" evidence="4">
    <location>
        <begin position="1"/>
        <end position="35"/>
    </location>
</feature>
<dbReference type="AlphaFoldDB" id="A0A9P8UZW6"/>
<dbReference type="CDD" id="cd12148">
    <property type="entry name" value="fungal_TF_MHR"/>
    <property type="match status" value="1"/>
</dbReference>
<dbReference type="GO" id="GO:0005634">
    <property type="term" value="C:nucleus"/>
    <property type="evidence" value="ECO:0007669"/>
    <property type="project" value="UniProtKB-SubCell"/>
</dbReference>
<dbReference type="PANTHER" id="PTHR31001">
    <property type="entry name" value="UNCHARACTERIZED TRANSCRIPTIONAL REGULATORY PROTEIN"/>
    <property type="match status" value="1"/>
</dbReference>
<dbReference type="CDD" id="cd00067">
    <property type="entry name" value="GAL4"/>
    <property type="match status" value="1"/>
</dbReference>
<reference evidence="6" key="1">
    <citation type="journal article" date="2021" name="Nat. Commun.">
        <title>Genetic determinants of endophytism in the Arabidopsis root mycobiome.</title>
        <authorList>
            <person name="Mesny F."/>
            <person name="Miyauchi S."/>
            <person name="Thiergart T."/>
            <person name="Pickel B."/>
            <person name="Atanasova L."/>
            <person name="Karlsson M."/>
            <person name="Huettel B."/>
            <person name="Barry K.W."/>
            <person name="Haridas S."/>
            <person name="Chen C."/>
            <person name="Bauer D."/>
            <person name="Andreopoulos W."/>
            <person name="Pangilinan J."/>
            <person name="LaButti K."/>
            <person name="Riley R."/>
            <person name="Lipzen A."/>
            <person name="Clum A."/>
            <person name="Drula E."/>
            <person name="Henrissat B."/>
            <person name="Kohler A."/>
            <person name="Grigoriev I.V."/>
            <person name="Martin F.M."/>
            <person name="Hacquard S."/>
        </authorList>
    </citation>
    <scope>NUCLEOTIDE SEQUENCE</scope>
    <source>
        <strain evidence="6">MPI-SDFR-AT-0117</strain>
    </source>
</reference>
<dbReference type="GO" id="GO:0000981">
    <property type="term" value="F:DNA-binding transcription factor activity, RNA polymerase II-specific"/>
    <property type="evidence" value="ECO:0007669"/>
    <property type="project" value="InterPro"/>
</dbReference>
<comment type="subcellular location">
    <subcellularLocation>
        <location evidence="1">Nucleus</location>
    </subcellularLocation>
</comment>
<keyword evidence="3" id="KW-0539">Nucleus</keyword>